<feature type="region of interest" description="Disordered" evidence="1">
    <location>
        <begin position="80"/>
        <end position="115"/>
    </location>
</feature>
<dbReference type="Proteomes" id="UP000198356">
    <property type="component" value="Unassembled WGS sequence"/>
</dbReference>
<feature type="compositionally biased region" description="Low complexity" evidence="1">
    <location>
        <begin position="80"/>
        <end position="91"/>
    </location>
</feature>
<sequence length="340" mass="36642">MKEQALSTVDAVLADPQQLPLSSRLGASNVRHNRRVTFADLRLPLAAGLLFAIHGATVAHAQLETPAGVDFALTSSSSSSVLPDAPSASLLQQEPQTTPPADETPEQRKKRQDAEAEAQVKAEEKQRIGGVLPNFNTVIGGWPAPPITAKQKWNIAAHSAIDPYYFGLAFITAGLGEAEDSHPGYHWGAQGYFKRVGANFVDNLDGIIIGNALLPAVLHQDPRYFRKGKGSIPSRIVHSALSAVICRGDNGHQQFNFSNVGGNLIAGAISNVYYPSSETGVGLTFQNALQVTYVGAIGAQLLEFSPDISDWWHKRKERKKIERMEAGERLPSSTPQPAKP</sequence>
<evidence type="ECO:0000313" key="2">
    <source>
        <dbReference type="EMBL" id="SNS75821.1"/>
    </source>
</evidence>
<protein>
    <submittedName>
        <fullName evidence="2">Uncharacterized protein</fullName>
    </submittedName>
</protein>
<name>A0A239H3Q2_9BACT</name>
<reference evidence="2 3" key="1">
    <citation type="submission" date="2017-06" db="EMBL/GenBank/DDBJ databases">
        <authorList>
            <person name="Kim H.J."/>
            <person name="Triplett B.A."/>
        </authorList>
    </citation>
    <scope>NUCLEOTIDE SEQUENCE [LARGE SCALE GENOMIC DNA]</scope>
    <source>
        <strain evidence="2 3">DSM 18704</strain>
    </source>
</reference>
<evidence type="ECO:0000313" key="3">
    <source>
        <dbReference type="Proteomes" id="UP000198356"/>
    </source>
</evidence>
<proteinExistence type="predicted"/>
<organism evidence="2 3">
    <name type="scientific">Granulicella rosea</name>
    <dbReference type="NCBI Taxonomy" id="474952"/>
    <lineage>
        <taxon>Bacteria</taxon>
        <taxon>Pseudomonadati</taxon>
        <taxon>Acidobacteriota</taxon>
        <taxon>Terriglobia</taxon>
        <taxon>Terriglobales</taxon>
        <taxon>Acidobacteriaceae</taxon>
        <taxon>Granulicella</taxon>
    </lineage>
</organism>
<keyword evidence="3" id="KW-1185">Reference proteome</keyword>
<dbReference type="AlphaFoldDB" id="A0A239H3Q2"/>
<dbReference type="EMBL" id="FZOU01000002">
    <property type="protein sequence ID" value="SNS75821.1"/>
    <property type="molecule type" value="Genomic_DNA"/>
</dbReference>
<accession>A0A239H3Q2</accession>
<evidence type="ECO:0000256" key="1">
    <source>
        <dbReference type="SAM" id="MobiDB-lite"/>
    </source>
</evidence>
<gene>
    <name evidence="2" type="ORF">SAMN05421770_102206</name>
</gene>